<dbReference type="AlphaFoldDB" id="A0A8S9SNA9"/>
<evidence type="ECO:0000313" key="1">
    <source>
        <dbReference type="EMBL" id="KAF3603086.1"/>
    </source>
</evidence>
<gene>
    <name evidence="1" type="ORF">F2Q69_00037080</name>
</gene>
<dbReference type="Proteomes" id="UP000712600">
    <property type="component" value="Unassembled WGS sequence"/>
</dbReference>
<accession>A0A8S9SNA9</accession>
<evidence type="ECO:0000313" key="2">
    <source>
        <dbReference type="Proteomes" id="UP000712600"/>
    </source>
</evidence>
<name>A0A8S9SNA9_BRACR</name>
<protein>
    <submittedName>
        <fullName evidence="1">Uncharacterized protein</fullName>
    </submittedName>
</protein>
<comment type="caution">
    <text evidence="1">The sequence shown here is derived from an EMBL/GenBank/DDBJ whole genome shotgun (WGS) entry which is preliminary data.</text>
</comment>
<reference evidence="1" key="1">
    <citation type="submission" date="2019-12" db="EMBL/GenBank/DDBJ databases">
        <title>Genome sequencing and annotation of Brassica cretica.</title>
        <authorList>
            <person name="Studholme D.J."/>
            <person name="Sarris P."/>
        </authorList>
    </citation>
    <scope>NUCLEOTIDE SEQUENCE</scope>
    <source>
        <strain evidence="1">PFS-109/04</strain>
        <tissue evidence="1">Leaf</tissue>
    </source>
</reference>
<sequence>MIRVLGYRFRFLHVIRLGFDNYLKPPIGLNGPPIEQEKISNRNLLRSSVEQAEIGIAVSNRLRSDRRFTIGMKVHDQGIKVLAV</sequence>
<organism evidence="1 2">
    <name type="scientific">Brassica cretica</name>
    <name type="common">Mustard</name>
    <dbReference type="NCBI Taxonomy" id="69181"/>
    <lineage>
        <taxon>Eukaryota</taxon>
        <taxon>Viridiplantae</taxon>
        <taxon>Streptophyta</taxon>
        <taxon>Embryophyta</taxon>
        <taxon>Tracheophyta</taxon>
        <taxon>Spermatophyta</taxon>
        <taxon>Magnoliopsida</taxon>
        <taxon>eudicotyledons</taxon>
        <taxon>Gunneridae</taxon>
        <taxon>Pentapetalae</taxon>
        <taxon>rosids</taxon>
        <taxon>malvids</taxon>
        <taxon>Brassicales</taxon>
        <taxon>Brassicaceae</taxon>
        <taxon>Brassiceae</taxon>
        <taxon>Brassica</taxon>
    </lineage>
</organism>
<dbReference type="EMBL" id="QGKX02000004">
    <property type="protein sequence ID" value="KAF3603086.1"/>
    <property type="molecule type" value="Genomic_DNA"/>
</dbReference>
<proteinExistence type="predicted"/>